<dbReference type="STRING" id="1193011.LEP1GSC058_1257"/>
<evidence type="ECO:0000313" key="3">
    <source>
        <dbReference type="Proteomes" id="UP000014540"/>
    </source>
</evidence>
<accession>S3V6Y1</accession>
<feature type="region of interest" description="Disordered" evidence="1">
    <location>
        <begin position="605"/>
        <end position="631"/>
    </location>
</feature>
<feature type="compositionally biased region" description="Low complexity" evidence="1">
    <location>
        <begin position="617"/>
        <end position="631"/>
    </location>
</feature>
<dbReference type="AlphaFoldDB" id="S3V6Y1"/>
<dbReference type="EMBL" id="AKWZ02000001">
    <property type="protein sequence ID" value="EPG76414.1"/>
    <property type="molecule type" value="Genomic_DNA"/>
</dbReference>
<proteinExistence type="predicted"/>
<reference evidence="2" key="1">
    <citation type="submission" date="2013-04" db="EMBL/GenBank/DDBJ databases">
        <authorList>
            <person name="Harkins D.M."/>
            <person name="Durkin A.S."/>
            <person name="Selengut J.D."/>
            <person name="Sanka R."/>
            <person name="DePew J."/>
            <person name="Purushe J."/>
            <person name="Ahmed A."/>
            <person name="van der Linden H."/>
            <person name="Goris M.G.A."/>
            <person name="Hartskeerl R.A."/>
            <person name="Vinetz J.M."/>
            <person name="Sutton G.G."/>
            <person name="Nelson W.C."/>
            <person name="Fouts D.E."/>
        </authorList>
    </citation>
    <scope>NUCLEOTIDE SEQUENCE [LARGE SCALE GENOMIC DNA]</scope>
    <source>
        <strain evidence="2">BUT 6</strain>
    </source>
</reference>
<organism evidence="2 3">
    <name type="scientific">Leptospira fainei serovar Hurstbridge str. BUT 6</name>
    <dbReference type="NCBI Taxonomy" id="1193011"/>
    <lineage>
        <taxon>Bacteria</taxon>
        <taxon>Pseudomonadati</taxon>
        <taxon>Spirochaetota</taxon>
        <taxon>Spirochaetia</taxon>
        <taxon>Leptospirales</taxon>
        <taxon>Leptospiraceae</taxon>
        <taxon>Leptospira</taxon>
    </lineage>
</organism>
<sequence>MIPPVLKRRSILIDRLFILFLTYLPFAPSIQAEHLLDFVYVDANTGQSSGGHSALRMDDTIYHFQYYPDEIFRLIREPYERFSHSYNVYSNRSSKIVRFSLPNEGWEKIRIGLDRLSLQQFKHLSNLDSMRSDVLFFKEILSSDHKVSISALGYFHETPNSELTNKLSERLRSELGSSWLGNIRSKIKSEMFQASQEGKFSSFPRYPSTDPKSYPFYTGGPSNWIILRLEKLSFLNILTTGSGLNLETTFSPISDSISDRERNRLNDLKETLILSLIASLREDSPDWGYPSLVSLARILAIEESLGSGKLHFLITFPPLTDAISQESIREHIVLAEKASEELYAASTHFRETINSLHDLSEEDYRKWEDLENRAFELRTGLTRKISVRNTFEKLSPTLPAKIAYSFPLPTESELRKSLLNSEDREKKYYNNLKYLYRFHILGKNCTTQIFDSLEDILSGTEYAKWLGEKVNPRRSFSFIPFVAYNRVKNDWNFRSEESIPSYRKRKLELMSRSESSLIVSLRESNTISSTIYESNPEDSSFLFFTDDVFFVRPIYGIANLGYGLGNGIFGVFTLPFDGGKRIKSGFQSAFFSLPELAFFNIRKGSFPKVSPKETPKSSSIDSDSNKTSDLP</sequence>
<keyword evidence="3" id="KW-1185">Reference proteome</keyword>
<name>S3V6Y1_9LEPT</name>
<evidence type="ECO:0000256" key="1">
    <source>
        <dbReference type="SAM" id="MobiDB-lite"/>
    </source>
</evidence>
<gene>
    <name evidence="2" type="ORF">LEP1GSC058_1257</name>
</gene>
<protein>
    <recommendedName>
        <fullName evidence="4">PF13387 domain protein</fullName>
    </recommendedName>
</protein>
<evidence type="ECO:0000313" key="2">
    <source>
        <dbReference type="EMBL" id="EPG76414.1"/>
    </source>
</evidence>
<comment type="caution">
    <text evidence="2">The sequence shown here is derived from an EMBL/GenBank/DDBJ whole genome shotgun (WGS) entry which is preliminary data.</text>
</comment>
<dbReference type="RefSeq" id="WP_016547686.1">
    <property type="nucleotide sequence ID" value="NZ_AKWZ02000001.1"/>
</dbReference>
<dbReference type="Proteomes" id="UP000014540">
    <property type="component" value="Unassembled WGS sequence"/>
</dbReference>
<dbReference type="OrthoDB" id="5556891at2"/>
<evidence type="ECO:0008006" key="4">
    <source>
        <dbReference type="Google" id="ProtNLM"/>
    </source>
</evidence>